<dbReference type="Gene3D" id="3.90.1570.10">
    <property type="entry name" value="tt1808, chain A"/>
    <property type="match status" value="1"/>
</dbReference>
<feature type="domain" description="Putative restriction endonuclease" evidence="2">
    <location>
        <begin position="25"/>
        <end position="166"/>
    </location>
</feature>
<dbReference type="InterPro" id="IPR011335">
    <property type="entry name" value="Restrct_endonuc-II-like"/>
</dbReference>
<dbReference type="InterPro" id="IPR008538">
    <property type="entry name" value="Uma2"/>
</dbReference>
<dbReference type="InterPro" id="IPR012296">
    <property type="entry name" value="Nuclease_put_TT1808"/>
</dbReference>
<evidence type="ECO:0000256" key="1">
    <source>
        <dbReference type="SAM" id="Coils"/>
    </source>
</evidence>
<dbReference type="RefSeq" id="WP_330484721.1">
    <property type="nucleotide sequence ID" value="NZ_JAZBJZ010000071.1"/>
</dbReference>
<keyword evidence="1" id="KW-0175">Coiled coil</keyword>
<protein>
    <submittedName>
        <fullName evidence="3">Uma2 family endonuclease</fullName>
    </submittedName>
</protein>
<dbReference type="Pfam" id="PF05685">
    <property type="entry name" value="Uma2"/>
    <property type="match status" value="1"/>
</dbReference>
<evidence type="ECO:0000259" key="2">
    <source>
        <dbReference type="Pfam" id="PF05685"/>
    </source>
</evidence>
<proteinExistence type="predicted"/>
<keyword evidence="3" id="KW-0540">Nuclease</keyword>
<dbReference type="Proteomes" id="UP001333818">
    <property type="component" value="Unassembled WGS sequence"/>
</dbReference>
<dbReference type="PANTHER" id="PTHR33352">
    <property type="entry name" value="SLR1095 PROTEIN"/>
    <property type="match status" value="1"/>
</dbReference>
<organism evidence="3 4">
    <name type="scientific">Tumidithrix elongata BACA0141</name>
    <dbReference type="NCBI Taxonomy" id="2716417"/>
    <lineage>
        <taxon>Bacteria</taxon>
        <taxon>Bacillati</taxon>
        <taxon>Cyanobacteriota</taxon>
        <taxon>Cyanophyceae</taxon>
        <taxon>Pseudanabaenales</taxon>
        <taxon>Pseudanabaenaceae</taxon>
        <taxon>Tumidithrix</taxon>
        <taxon>Tumidithrix elongata</taxon>
    </lineage>
</organism>
<evidence type="ECO:0000313" key="3">
    <source>
        <dbReference type="EMBL" id="MEE3718288.1"/>
    </source>
</evidence>
<keyword evidence="3" id="KW-0378">Hydrolase</keyword>
<dbReference type="SUPFAM" id="SSF52980">
    <property type="entry name" value="Restriction endonuclease-like"/>
    <property type="match status" value="1"/>
</dbReference>
<feature type="coiled-coil region" evidence="1">
    <location>
        <begin position="193"/>
        <end position="234"/>
    </location>
</feature>
<dbReference type="AlphaFoldDB" id="A0AAW9Q5W1"/>
<keyword evidence="4" id="KW-1185">Reference proteome</keyword>
<name>A0AAW9Q5W1_9CYAN</name>
<gene>
    <name evidence="3" type="ORF">V2H45_16230</name>
</gene>
<dbReference type="EMBL" id="JAZBJZ010000071">
    <property type="protein sequence ID" value="MEE3718288.1"/>
    <property type="molecule type" value="Genomic_DNA"/>
</dbReference>
<reference evidence="3" key="1">
    <citation type="submission" date="2024-01" db="EMBL/GenBank/DDBJ databases">
        <title>Bank of Algae and Cyanobacteria of the Azores (BACA) strain genomes.</title>
        <authorList>
            <person name="Luz R."/>
            <person name="Cordeiro R."/>
            <person name="Fonseca A."/>
            <person name="Goncalves V."/>
        </authorList>
    </citation>
    <scope>NUCLEOTIDE SEQUENCE</scope>
    <source>
        <strain evidence="3">BACA0141</strain>
    </source>
</reference>
<comment type="caution">
    <text evidence="3">The sequence shown here is derived from an EMBL/GenBank/DDBJ whole genome shotgun (WGS) entry which is preliminary data.</text>
</comment>
<dbReference type="GO" id="GO:0004519">
    <property type="term" value="F:endonuclease activity"/>
    <property type="evidence" value="ECO:0007669"/>
    <property type="project" value="UniProtKB-KW"/>
</dbReference>
<accession>A0AAW9Q5W1</accession>
<dbReference type="CDD" id="cd06260">
    <property type="entry name" value="DUF820-like"/>
    <property type="match status" value="1"/>
</dbReference>
<evidence type="ECO:0000313" key="4">
    <source>
        <dbReference type="Proteomes" id="UP001333818"/>
    </source>
</evidence>
<sequence length="238" mass="27883">MTQAPVFSFEPINPWSDEPQMESIQHLDQMMLLLTCLRWHWRDRNDYFAAGNLTIFYSPRQRKSEDFRGPDFFLVKDCDPDMTRRSWVVWQEGGRYPDLIVEILSDSTAKTDLGLKKQIYQDIFRTPEYFLFEPHTFWFEGYQLVVGQYEPIVANAEGRLWSQELQLFLGVHEGQVRFFMPSGDLVLTPQESALLVAEQAEQAQQEAKLAQQEAEAERKQREKLAAKLRELNIDPDSL</sequence>
<keyword evidence="3" id="KW-0255">Endonuclease</keyword>
<dbReference type="PANTHER" id="PTHR33352:SF3">
    <property type="entry name" value="SLR1612 PROTEIN"/>
    <property type="match status" value="1"/>
</dbReference>